<dbReference type="OrthoDB" id="303417at2759"/>
<feature type="transmembrane region" description="Helical" evidence="2">
    <location>
        <begin position="1172"/>
        <end position="1192"/>
    </location>
</feature>
<dbReference type="SUPFAM" id="SSF55785">
    <property type="entry name" value="PYP-like sensor domain (PAS domain)"/>
    <property type="match status" value="1"/>
</dbReference>
<evidence type="ECO:0000256" key="2">
    <source>
        <dbReference type="SAM" id="Phobius"/>
    </source>
</evidence>
<dbReference type="EMBL" id="RRYP01000345">
    <property type="protein sequence ID" value="TNV87576.1"/>
    <property type="molecule type" value="Genomic_DNA"/>
</dbReference>
<dbReference type="NCBIfam" id="TIGR00229">
    <property type="entry name" value="sensory_box"/>
    <property type="match status" value="1"/>
</dbReference>
<keyword evidence="2" id="KW-0472">Membrane</keyword>
<dbReference type="Gene3D" id="3.30.450.20">
    <property type="entry name" value="PAS domain"/>
    <property type="match status" value="1"/>
</dbReference>
<feature type="region of interest" description="Disordered" evidence="1">
    <location>
        <begin position="322"/>
        <end position="370"/>
    </location>
</feature>
<feature type="transmembrane region" description="Helical" evidence="2">
    <location>
        <begin position="120"/>
        <end position="140"/>
    </location>
</feature>
<feature type="transmembrane region" description="Helical" evidence="2">
    <location>
        <begin position="18"/>
        <end position="38"/>
    </location>
</feature>
<feature type="transmembrane region" description="Helical" evidence="2">
    <location>
        <begin position="1686"/>
        <end position="1709"/>
    </location>
</feature>
<dbReference type="PANTHER" id="PTHR31600:SF2">
    <property type="entry name" value="GAMETE ENRICHED GENE 10 PROTEIN-RELATED"/>
    <property type="match status" value="1"/>
</dbReference>
<feature type="compositionally biased region" description="Basic and acidic residues" evidence="1">
    <location>
        <begin position="1409"/>
        <end position="1421"/>
    </location>
</feature>
<proteinExistence type="predicted"/>
<dbReference type="InterPro" id="IPR035965">
    <property type="entry name" value="PAS-like_dom_sf"/>
</dbReference>
<feature type="transmembrane region" description="Helical" evidence="2">
    <location>
        <begin position="182"/>
        <end position="202"/>
    </location>
</feature>
<dbReference type="InterPro" id="IPR000014">
    <property type="entry name" value="PAS"/>
</dbReference>
<feature type="compositionally biased region" description="Basic and acidic residues" evidence="1">
    <location>
        <begin position="1374"/>
        <end position="1395"/>
    </location>
</feature>
<feature type="transmembrane region" description="Helical" evidence="2">
    <location>
        <begin position="97"/>
        <end position="114"/>
    </location>
</feature>
<keyword evidence="4" id="KW-1185">Reference proteome</keyword>
<name>A0A8J8TAP3_HALGN</name>
<dbReference type="Proteomes" id="UP000785679">
    <property type="component" value="Unassembled WGS sequence"/>
</dbReference>
<dbReference type="PANTHER" id="PTHR31600">
    <property type="entry name" value="TINY MACROCYSTS PROTEIN B-RELATED"/>
    <property type="match status" value="1"/>
</dbReference>
<keyword evidence="2" id="KW-1133">Transmembrane helix</keyword>
<gene>
    <name evidence="3" type="ORF">FGO68_gene8665</name>
</gene>
<accession>A0A8J8TAP3</accession>
<feature type="region of interest" description="Disordered" evidence="1">
    <location>
        <begin position="891"/>
        <end position="924"/>
    </location>
</feature>
<reference evidence="3" key="1">
    <citation type="submission" date="2019-06" db="EMBL/GenBank/DDBJ databases">
        <authorList>
            <person name="Zheng W."/>
        </authorList>
    </citation>
    <scope>NUCLEOTIDE SEQUENCE</scope>
    <source>
        <strain evidence="3">QDHG01</strain>
    </source>
</reference>
<feature type="compositionally biased region" description="Basic and acidic residues" evidence="1">
    <location>
        <begin position="894"/>
        <end position="911"/>
    </location>
</feature>
<feature type="region of interest" description="Disordered" evidence="1">
    <location>
        <begin position="1257"/>
        <end position="1293"/>
    </location>
</feature>
<feature type="region of interest" description="Disordered" evidence="1">
    <location>
        <begin position="1317"/>
        <end position="1443"/>
    </location>
</feature>
<organism evidence="3 4">
    <name type="scientific">Halteria grandinella</name>
    <dbReference type="NCBI Taxonomy" id="5974"/>
    <lineage>
        <taxon>Eukaryota</taxon>
        <taxon>Sar</taxon>
        <taxon>Alveolata</taxon>
        <taxon>Ciliophora</taxon>
        <taxon>Intramacronucleata</taxon>
        <taxon>Spirotrichea</taxon>
        <taxon>Stichotrichia</taxon>
        <taxon>Sporadotrichida</taxon>
        <taxon>Halteriidae</taxon>
        <taxon>Halteria</taxon>
    </lineage>
</organism>
<evidence type="ECO:0000313" key="3">
    <source>
        <dbReference type="EMBL" id="TNV87576.1"/>
    </source>
</evidence>
<feature type="transmembrane region" description="Helical" evidence="2">
    <location>
        <begin position="950"/>
        <end position="972"/>
    </location>
</feature>
<feature type="compositionally biased region" description="Polar residues" evidence="1">
    <location>
        <begin position="1266"/>
        <end position="1293"/>
    </location>
</feature>
<feature type="transmembrane region" description="Helical" evidence="2">
    <location>
        <begin position="50"/>
        <end position="76"/>
    </location>
</feature>
<feature type="compositionally biased region" description="Low complexity" evidence="1">
    <location>
        <begin position="912"/>
        <end position="924"/>
    </location>
</feature>
<keyword evidence="2" id="KW-0812">Transmembrane</keyword>
<dbReference type="InterPro" id="IPR052994">
    <property type="entry name" value="Tiny_macrocysts_regulators"/>
</dbReference>
<comment type="caution">
    <text evidence="3">The sequence shown here is derived from an EMBL/GenBank/DDBJ whole genome shotgun (WGS) entry which is preliminary data.</text>
</comment>
<evidence type="ECO:0008006" key="5">
    <source>
        <dbReference type="Google" id="ProtNLM"/>
    </source>
</evidence>
<protein>
    <recommendedName>
        <fullName evidence="5">PAS domain-containing protein</fullName>
    </recommendedName>
</protein>
<sequence>MIKNHAGLEKSNFLKKAFCFLLVSFLTFLHMPLFDLIIRTMIATYEGTSVISILIIRYAVCGLAFALFVTFMLFLVRIFNVCVPTEMIPWCSPISKLVFLNLFIKAGLVFANAFDVNGNYALYEIIFFFIMQGFQASYRLMFAPNYVKEIDLFVKTKDFAICLIFFIGIICKSLHDRSNYDMVYFIIFIPIVTIGWILYEAFRKQAILLKVKTKSLKLEVENEFALYVMMTLVRDCLSDTVASQKVFGQLMDLMLTHIEDCDDQLCICDEMENFYELLRLRQLHNQEVFPLLRNERKRYKKIIDDQGLIGTVSNITDITLKTSSTESTQQRDNHGQESGLDRHAEDEDRKAALEEKENEEDSNKKLTMEQQVAKKKRNSTVYKINIDETKHRFLSELLYLFYFEMIKKFPDSFKIQLLSNYFALLYKQKEMLCVFQMRSFNKMKLSKLDQCCHQINEQYLLYEIQKIQKVNMHSSTNIQEGNFNGDYFIKMNQLYRDLNVTIECLSASVVSFWKIFERPSIEVEATHQIGTDISKNIQNVFKTFNELDSIKIFKDYQMYFQFAIVQLHILNDPVAYELYIGKMKSILEINKVYQKNFTQSGNVNADQANFIIVDANGAKFGNIIQVNNGLRLLLGWSEDEAKRFRIESFMPGLIRDKHPEFMNRYNKTGQSYIINNKVTMFIKKANGYVIPVELYIKFHYSIDYQYTFLAIVKPFYEMAPFSNGVKYNINQLLFLIVDNEDEGRITEFSESCSKLLSAYGFGKDMEQNGIIKRISDIVLDFDFVGMKQSRQERYMTNEIFENVLRLDLNQFDDSNSMSHEHNKKQGNLIANLLLNNGGVVNAKTRIFEERYSGGVLDMNIFCFAFINDQDGNGSVIKVDSVNSRQEQLVTAVKTQEHAEDHKQDSLEEHDQSQSITGSSSSSMKDSTASMAEFRNFHSFTEQTTPKTLTLIIRLIIALYLIMVIIASVNLGINISRQMQSESDVHTVRQAFDRINWISMNQLLVRVLLNIANGYEPENSILIDDRFNRYTVLQEDRVQQLKNTQSLLQLSQFTSTQEFQNFREDKIVPLYYLSESNQIYTKYESLNIAFNLYIAKLTEMNSFTKEQLKGHLSIQTLSSRLDSTYKPSYYEQSIFFIVQNGNKELRQFAIDACTYYGRESEQHAEQNINSTKVTAIISIIIIVIIGLIIAPILTTAEIRKYKALLYFLKIPKDKFPDLIKNCEYCLNMNDEKRYYQIMKDYENFLGIKLINQQVEQLRQAKDERNNMDNQTSRIDNSSGPRSSTGMTASQGAYLNNTGDLDGSYDQMVMSGGMASLKSQDLMSVGKKSSSKRHRHKDPQTSFAKSENKENLSYIGQSLGGSVSEIREEDEEENEMMDHNNERDRDAEMDQREDEVNNNKFVLENLNLKSNKNDDKNRKKNQDDMTQQEIDDDNQEQSDVKSKQKQINARAYKRRSVMVFSSLTIIILLSTYFIIAYFLAMKTFQTASLVIESLEGIFYKGTCFDSAMNFLRESEIRNESMVIKSTLNQQNQQLDALSYSATDYYLDFCFAKEDQYNRMRVSFPKFFDKAKDYIDAMESSNMCEHIYTGDFAYLKDVCQSALNGILNKGLTNAFYYMFTQILKTNLYFNALGPTKARNVTLLEGMMLDTSMVQIIDMKATILDPALNQLKQQCMQSVIDYISLLLNNFITAFGVFIGILSVASLGLVFIGFKFLRKSMWDTNIILKIIPFETLPKQDRIEIKDFFNS</sequence>
<evidence type="ECO:0000313" key="4">
    <source>
        <dbReference type="Proteomes" id="UP000785679"/>
    </source>
</evidence>
<evidence type="ECO:0000256" key="1">
    <source>
        <dbReference type="SAM" id="MobiDB-lite"/>
    </source>
</evidence>
<feature type="transmembrane region" description="Helical" evidence="2">
    <location>
        <begin position="1455"/>
        <end position="1478"/>
    </location>
</feature>
<feature type="compositionally biased region" description="Basic and acidic residues" evidence="1">
    <location>
        <begin position="329"/>
        <end position="367"/>
    </location>
</feature>